<dbReference type="AlphaFoldDB" id="A0A3N9PCS7"/>
<evidence type="ECO:0000313" key="1">
    <source>
        <dbReference type="EMBL" id="RQW13689.1"/>
    </source>
</evidence>
<dbReference type="RefSeq" id="WP_148091483.1">
    <property type="nucleotide sequence ID" value="NZ_RQPI01000001.1"/>
</dbReference>
<accession>A0A3N9PCS7</accession>
<evidence type="ECO:0000313" key="2">
    <source>
        <dbReference type="Proteomes" id="UP000282529"/>
    </source>
</evidence>
<comment type="caution">
    <text evidence="1">The sequence shown here is derived from an EMBL/GenBank/DDBJ whole genome shotgun (WGS) entry which is preliminary data.</text>
</comment>
<organism evidence="1 2">
    <name type="scientific">Paenibacillus rhizophilus</name>
    <dbReference type="NCBI Taxonomy" id="1850366"/>
    <lineage>
        <taxon>Bacteria</taxon>
        <taxon>Bacillati</taxon>
        <taxon>Bacillota</taxon>
        <taxon>Bacilli</taxon>
        <taxon>Bacillales</taxon>
        <taxon>Paenibacillaceae</taxon>
        <taxon>Paenibacillus</taxon>
    </lineage>
</organism>
<dbReference type="OrthoDB" id="4030632at2"/>
<protein>
    <submittedName>
        <fullName evidence="1">Uncharacterized protein</fullName>
    </submittedName>
</protein>
<proteinExistence type="predicted"/>
<reference evidence="1 2" key="1">
    <citation type="submission" date="2018-11" db="EMBL/GenBank/DDBJ databases">
        <title>Genome sequence of strain 7197.</title>
        <authorList>
            <person name="Gao J."/>
            <person name="Sun J."/>
        </authorList>
    </citation>
    <scope>NUCLEOTIDE SEQUENCE [LARGE SCALE GENOMIC DNA]</scope>
    <source>
        <strain evidence="1 2">7197</strain>
    </source>
</reference>
<dbReference type="EMBL" id="RQPI01000001">
    <property type="protein sequence ID" value="RQW13689.1"/>
    <property type="molecule type" value="Genomic_DNA"/>
</dbReference>
<keyword evidence="2" id="KW-1185">Reference proteome</keyword>
<dbReference type="Proteomes" id="UP000282529">
    <property type="component" value="Unassembled WGS sequence"/>
</dbReference>
<sequence length="73" mass="8343">MLLGTVDISDPFIFRKFADLYTFARLLRSVEGMDDSSSPEWAVKLKNKLLGGCDQIRERYRTEAESTPIDSKN</sequence>
<name>A0A3N9PCS7_9BACL</name>
<gene>
    <name evidence="1" type="ORF">EH198_04630</name>
</gene>